<reference evidence="1" key="1">
    <citation type="submission" date="2021-02" db="EMBL/GenBank/DDBJ databases">
        <authorList>
            <person name="Dougan E. K."/>
            <person name="Rhodes N."/>
            <person name="Thang M."/>
            <person name="Chan C."/>
        </authorList>
    </citation>
    <scope>NUCLEOTIDE SEQUENCE</scope>
</reference>
<proteinExistence type="predicted"/>
<dbReference type="Proteomes" id="UP000649617">
    <property type="component" value="Unassembled WGS sequence"/>
</dbReference>
<dbReference type="AlphaFoldDB" id="A0A812J0L4"/>
<organism evidence="1 2">
    <name type="scientific">Symbiodinium pilosum</name>
    <name type="common">Dinoflagellate</name>
    <dbReference type="NCBI Taxonomy" id="2952"/>
    <lineage>
        <taxon>Eukaryota</taxon>
        <taxon>Sar</taxon>
        <taxon>Alveolata</taxon>
        <taxon>Dinophyceae</taxon>
        <taxon>Suessiales</taxon>
        <taxon>Symbiodiniaceae</taxon>
        <taxon>Symbiodinium</taxon>
    </lineage>
</organism>
<evidence type="ECO:0000313" key="2">
    <source>
        <dbReference type="Proteomes" id="UP000649617"/>
    </source>
</evidence>
<gene>
    <name evidence="1" type="ORF">SPIL2461_LOCUS1581</name>
</gene>
<dbReference type="EMBL" id="CAJNIZ010001547">
    <property type="protein sequence ID" value="CAE7193663.1"/>
    <property type="molecule type" value="Genomic_DNA"/>
</dbReference>
<evidence type="ECO:0000313" key="1">
    <source>
        <dbReference type="EMBL" id="CAE7193663.1"/>
    </source>
</evidence>
<accession>A0A812J0L4</accession>
<comment type="caution">
    <text evidence="1">The sequence shown here is derived from an EMBL/GenBank/DDBJ whole genome shotgun (WGS) entry which is preliminary data.</text>
</comment>
<keyword evidence="2" id="KW-1185">Reference proteome</keyword>
<name>A0A812J0L4_SYMPI</name>
<dbReference type="OrthoDB" id="412652at2759"/>
<sequence>MAVDTWGAHGRRQVDDGFFNTGLHLQEVSPLAVRAWLAFQVLSLILQWQFWQEVSTNLSLFDEALAVHCSPGASKHGVCIGPIWNVSAWHEFVLHGKPSRVWHTDLVPTARMRLHSHSVDSISAIDAEITELEQETASRIKQLRERRAELQVLQGLMPAGLNQSVTGRAFNSTYVFEFETRSSPPVFLLALNPITRSHRVGEAPPTVNPGSDLESSDVWSWSLQVRRLEPVQATADYHRFGAGEKVLTIEDQSSEATTSMRQRGYVRWEAMVQNMDLTAKQTRFLVFVEDFQAQHLDAIYANSQCSLTKAWKAFNKQHQGHHHRALVLCRTMLGYLLPLGMLATLAA</sequence>
<protein>
    <submittedName>
        <fullName evidence="1">Uncharacterized protein</fullName>
    </submittedName>
</protein>